<dbReference type="GO" id="GO:0047499">
    <property type="term" value="F:calcium-independent phospholipase A2 activity"/>
    <property type="evidence" value="ECO:0007669"/>
    <property type="project" value="InterPro"/>
</dbReference>
<feature type="signal peptide" evidence="6">
    <location>
        <begin position="1"/>
        <end position="20"/>
    </location>
</feature>
<feature type="short sequence motif" description="DGA/G" evidence="5">
    <location>
        <begin position="91"/>
        <end position="93"/>
    </location>
</feature>
<dbReference type="EMBL" id="JAIWYP010000007">
    <property type="protein sequence ID" value="KAH3795364.1"/>
    <property type="molecule type" value="Genomic_DNA"/>
</dbReference>
<comment type="caution">
    <text evidence="5">Lacks conserved residue(s) required for the propagation of feature annotation.</text>
</comment>
<evidence type="ECO:0000256" key="5">
    <source>
        <dbReference type="PROSITE-ProRule" id="PRU01161"/>
    </source>
</evidence>
<dbReference type="GO" id="GO:2000304">
    <property type="term" value="P:positive regulation of ceramide biosynthetic process"/>
    <property type="evidence" value="ECO:0007669"/>
    <property type="project" value="TreeGrafter"/>
</dbReference>
<dbReference type="GO" id="GO:0005739">
    <property type="term" value="C:mitochondrion"/>
    <property type="evidence" value="ECO:0007669"/>
    <property type="project" value="TreeGrafter"/>
</dbReference>
<evidence type="ECO:0000313" key="8">
    <source>
        <dbReference type="EMBL" id="KAH3795364.1"/>
    </source>
</evidence>
<evidence type="ECO:0000256" key="3">
    <source>
        <dbReference type="ARBA" id="ARBA00023043"/>
    </source>
</evidence>
<accession>A0A9D4J4A0</accession>
<dbReference type="GO" id="GO:0006629">
    <property type="term" value="P:lipid metabolic process"/>
    <property type="evidence" value="ECO:0007669"/>
    <property type="project" value="UniProtKB-KW"/>
</dbReference>
<dbReference type="Proteomes" id="UP000828390">
    <property type="component" value="Unassembled WGS sequence"/>
</dbReference>
<keyword evidence="6" id="KW-0732">Signal</keyword>
<evidence type="ECO:0000256" key="6">
    <source>
        <dbReference type="SAM" id="SignalP"/>
    </source>
</evidence>
<dbReference type="SUPFAM" id="SSF52151">
    <property type="entry name" value="FabD/lysophospholipase-like"/>
    <property type="match status" value="1"/>
</dbReference>
<reference evidence="8" key="2">
    <citation type="submission" date="2020-11" db="EMBL/GenBank/DDBJ databases">
        <authorList>
            <person name="McCartney M.A."/>
            <person name="Auch B."/>
            <person name="Kono T."/>
            <person name="Mallez S."/>
            <person name="Becker A."/>
            <person name="Gohl D.M."/>
            <person name="Silverstein K.A.T."/>
            <person name="Koren S."/>
            <person name="Bechman K.B."/>
            <person name="Herman A."/>
            <person name="Abrahante J.E."/>
            <person name="Garbe J."/>
        </authorList>
    </citation>
    <scope>NUCLEOTIDE SEQUENCE</scope>
    <source>
        <strain evidence="8">Duluth1</strain>
        <tissue evidence="8">Whole animal</tissue>
    </source>
</reference>
<comment type="caution">
    <text evidence="8">The sequence shown here is derived from an EMBL/GenBank/DDBJ whole genome shotgun (WGS) entry which is preliminary data.</text>
</comment>
<keyword evidence="1" id="KW-0677">Repeat</keyword>
<keyword evidence="2" id="KW-0378">Hydrolase</keyword>
<evidence type="ECO:0000259" key="7">
    <source>
        <dbReference type="PROSITE" id="PS51635"/>
    </source>
</evidence>
<reference evidence="8" key="1">
    <citation type="journal article" date="2019" name="bioRxiv">
        <title>The Genome of the Zebra Mussel, Dreissena polymorpha: A Resource for Invasive Species Research.</title>
        <authorList>
            <person name="McCartney M.A."/>
            <person name="Auch B."/>
            <person name="Kono T."/>
            <person name="Mallez S."/>
            <person name="Zhang Y."/>
            <person name="Obille A."/>
            <person name="Becker A."/>
            <person name="Abrahante J.E."/>
            <person name="Garbe J."/>
            <person name="Badalamenti J.P."/>
            <person name="Herman A."/>
            <person name="Mangelson H."/>
            <person name="Liachko I."/>
            <person name="Sullivan S."/>
            <person name="Sone E.D."/>
            <person name="Koren S."/>
            <person name="Silverstein K.A.T."/>
            <person name="Beckman K.B."/>
            <person name="Gohl D.M."/>
        </authorList>
    </citation>
    <scope>NUCLEOTIDE SEQUENCE</scope>
    <source>
        <strain evidence="8">Duluth1</strain>
        <tissue evidence="8">Whole animal</tissue>
    </source>
</reference>
<feature type="domain" description="PNPLA" evidence="7">
    <location>
        <begin position="1"/>
        <end position="104"/>
    </location>
</feature>
<evidence type="ECO:0000256" key="2">
    <source>
        <dbReference type="ARBA" id="ARBA00022801"/>
    </source>
</evidence>
<feature type="chain" id="PRO_5038669958" description="PNPLA domain-containing protein" evidence="6">
    <location>
        <begin position="21"/>
        <end position="237"/>
    </location>
</feature>
<dbReference type="InterPro" id="IPR016035">
    <property type="entry name" value="Acyl_Trfase/lysoPLipase"/>
</dbReference>
<name>A0A9D4J4A0_DREPO</name>
<organism evidence="8 9">
    <name type="scientific">Dreissena polymorpha</name>
    <name type="common">Zebra mussel</name>
    <name type="synonym">Mytilus polymorpha</name>
    <dbReference type="NCBI Taxonomy" id="45954"/>
    <lineage>
        <taxon>Eukaryota</taxon>
        <taxon>Metazoa</taxon>
        <taxon>Spiralia</taxon>
        <taxon>Lophotrochozoa</taxon>
        <taxon>Mollusca</taxon>
        <taxon>Bivalvia</taxon>
        <taxon>Autobranchia</taxon>
        <taxon>Heteroconchia</taxon>
        <taxon>Euheterodonta</taxon>
        <taxon>Imparidentia</taxon>
        <taxon>Neoheterodontei</taxon>
        <taxon>Myida</taxon>
        <taxon>Dreissenoidea</taxon>
        <taxon>Dreissenidae</taxon>
        <taxon>Dreissena</taxon>
    </lineage>
</organism>
<keyword evidence="3" id="KW-0040">ANK repeat</keyword>
<protein>
    <recommendedName>
        <fullName evidence="7">PNPLA domain-containing protein</fullName>
    </recommendedName>
</protein>
<keyword evidence="4" id="KW-0443">Lipid metabolism</keyword>
<dbReference type="PANTHER" id="PTHR24139:SF34">
    <property type="entry name" value="85_88 KDA CALCIUM-INDEPENDENT PHOSPHOLIPASE A2"/>
    <property type="match status" value="1"/>
</dbReference>
<evidence type="ECO:0000256" key="4">
    <source>
        <dbReference type="ARBA" id="ARBA00023098"/>
    </source>
</evidence>
<dbReference type="AlphaFoldDB" id="A0A9D4J4A0"/>
<dbReference type="Gene3D" id="3.40.1090.10">
    <property type="entry name" value="Cytosolic phospholipase A2 catalytic domain"/>
    <property type="match status" value="1"/>
</dbReference>
<gene>
    <name evidence="8" type="ORF">DPMN_148914</name>
</gene>
<evidence type="ECO:0000256" key="1">
    <source>
        <dbReference type="ARBA" id="ARBA00022737"/>
    </source>
</evidence>
<dbReference type="InterPro" id="IPR047148">
    <property type="entry name" value="PLPL9"/>
</dbReference>
<evidence type="ECO:0000313" key="9">
    <source>
        <dbReference type="Proteomes" id="UP000828390"/>
    </source>
</evidence>
<dbReference type="PANTHER" id="PTHR24139">
    <property type="entry name" value="CALCIUM-INDEPENDENT PHOSPHOLIPASE A2"/>
    <property type="match status" value="1"/>
</dbReference>
<dbReference type="PROSITE" id="PS51635">
    <property type="entry name" value="PNPLA"/>
    <property type="match status" value="1"/>
</dbReference>
<proteinExistence type="predicted"/>
<sequence>MASVSYKIIALIALGAMVLGKDIRSGKNGPMSGGLFPIDSDDDKFEEIAQFAAKDIGSEYTLDSVEDDKAQTARSTSAAPSYFHPYNQFLDGGLMSNNPTLDILAEIHEFKKEQTKKADSGRSLDVVVSLGCGHEDYIPATVPDITFGSIYGIIPLMNFAKDVLYQVSISDGQPTNRASAWCEMMNVPFFRLSPLLTEDVPLNCVDKQKLERMIQKTKDYIGEQMDSITKIAQYLKR</sequence>
<dbReference type="GO" id="GO:0052816">
    <property type="term" value="F:long-chain fatty acyl-CoA hydrolase activity"/>
    <property type="evidence" value="ECO:0007669"/>
    <property type="project" value="TreeGrafter"/>
</dbReference>
<keyword evidence="9" id="KW-1185">Reference proteome</keyword>
<dbReference type="InterPro" id="IPR002641">
    <property type="entry name" value="PNPLA_dom"/>
</dbReference>